<protein>
    <recommendedName>
        <fullName evidence="1">DUF4158 domain-containing protein</fullName>
    </recommendedName>
</protein>
<keyword evidence="3" id="KW-1185">Reference proteome</keyword>
<dbReference type="STRING" id="112248.SAMN05444392_101360"/>
<dbReference type="InterPro" id="IPR025296">
    <property type="entry name" value="DUF4158"/>
</dbReference>
<reference evidence="2 3" key="1">
    <citation type="submission" date="2016-11" db="EMBL/GenBank/DDBJ databases">
        <authorList>
            <person name="Jaros S."/>
            <person name="Januszkiewicz K."/>
            <person name="Wedrychowicz H."/>
        </authorList>
    </citation>
    <scope>NUCLEOTIDE SEQUENCE [LARGE SCALE GENOMIC DNA]</scope>
    <source>
        <strain evidence="2 3">DSM 44666</strain>
    </source>
</reference>
<feature type="domain" description="DUF4158" evidence="1">
    <location>
        <begin position="66"/>
        <end position="176"/>
    </location>
</feature>
<name>A0A1M4T8J4_9BACL</name>
<evidence type="ECO:0000313" key="2">
    <source>
        <dbReference type="EMBL" id="SHE40781.1"/>
    </source>
</evidence>
<dbReference type="Proteomes" id="UP000184476">
    <property type="component" value="Unassembled WGS sequence"/>
</dbReference>
<dbReference type="AlphaFoldDB" id="A0A1M4T8J4"/>
<accession>A0A1M4T8J4</accession>
<dbReference type="Pfam" id="PF13700">
    <property type="entry name" value="DUF4158"/>
    <property type="match status" value="1"/>
</dbReference>
<evidence type="ECO:0000259" key="1">
    <source>
        <dbReference type="Pfam" id="PF13700"/>
    </source>
</evidence>
<gene>
    <name evidence="2" type="ORF">SAMN05444392_101360</name>
</gene>
<evidence type="ECO:0000313" key="3">
    <source>
        <dbReference type="Proteomes" id="UP000184476"/>
    </source>
</evidence>
<proteinExistence type="predicted"/>
<sequence length="189" mass="22372">MKRNWTLDELINTRQFRSLPCYIFISDFHNLFDHKRKTYLFHDRFIPKLEKFSDVAPHSPNRSHIPELARYYTITPEEKSVIHQQRGASNRLGYAVQICYLRFPGRPLASTESVPESILHYISKQIGISPDSLKNYAGSRGGETRREHLRKIRNQFGYRTFTSKEYRELAHWGRTSNQTTNPNLTNKWK</sequence>
<dbReference type="EMBL" id="FQVL01000001">
    <property type="protein sequence ID" value="SHE40781.1"/>
    <property type="molecule type" value="Genomic_DNA"/>
</dbReference>
<organism evidence="2 3">
    <name type="scientific">Seinonella peptonophila</name>
    <dbReference type="NCBI Taxonomy" id="112248"/>
    <lineage>
        <taxon>Bacteria</taxon>
        <taxon>Bacillati</taxon>
        <taxon>Bacillota</taxon>
        <taxon>Bacilli</taxon>
        <taxon>Bacillales</taxon>
        <taxon>Thermoactinomycetaceae</taxon>
        <taxon>Seinonella</taxon>
    </lineage>
</organism>